<feature type="compositionally biased region" description="Basic and acidic residues" evidence="1">
    <location>
        <begin position="89"/>
        <end position="105"/>
    </location>
</feature>
<sequence>MRSFTNSSELGSAAKTGDDDKRKRGQDQEVSYENIDPAGATSPPSLTQKVSTPISTRASEGRSTPLRRKFLEEVDMSPATPPRSPTRQSPEKDTESPRKGRESPTKGRKSPTKQKLEVGQNGFYFSCELPMSKVTPKKAGTPGATTPRTRTPSPTKYVGALEVASPTKKTALKAANNAHQEEGLSSPVKEMETPNRTLHEHTSNASKSAIDGIPKKSTPTQPKFNTPRRIANTPEPTKRFSNRKIASENLKSHDPPASLSKTSTPKVRPGTPLRKVATPVPAKTSAYRPKSPSTSVQLAIQLANKQSSPDIPALLMPPEFLTDVTKEEAPLTPVDTTRLHTSEFTEGKRSKPSRESSFDIGDLMAGLKNFIATPNDDGHEGGQSAPPTPLRRAVERMKSNAAQTTQSVAQCSDMKDSALSEPTALLENAGGDDKIALPIRLKKQEPLQATSLFRMIPRDGAAVPHRAQKPVLEHPPLLFPPETSCQASEHALEKVNATPRTKKFVNERPTSPRPSPSNRILAPTPRLIGTDPSVLLAMQKEMDTMETSMRHFFGFDYSFSGKENAFEIPAMASSLLDSVSQVPKTVRPKRTLSRATSNNAASTASSMSTVRASMLLDPKDSSLTPTVKRKPKWPYVGKTPAQVRREKLAAVKEKNDGEWEDRAGKDVQLDSVDLRKVNGETGVGKDKPRLRYQPRAAGTTRQTTTASSKAAVTPARPKDTPARGTIPRGPRTSVFDSPSSAAKSPRSIRKPRIPSPHTNVATKTPTDPRPSENKFAGALDIASRVAEWNSEDRKRAARETAKEKETATPSKSTEDGHEVGKEESYTPEGSPTKLPSPIKTLDLKPATKLTMDLTPKRAAPKKPTTTTRQQPSSPRPKANPKSNPTLSTPKPPKTIPPHLRIRTQPPPRTPVSRIARIDPNAFRTPSKEIESSLDQAIDRKIEEDRRAGKGLGLALGLEARLDRPNVFDDEGEEEEEDECSGKSDDADASERPIVRDEFDDNGVEDAETSERPSVRDEDDVSEEDVQVDEIVTGKAKGLLAS</sequence>
<feature type="compositionally biased region" description="Polar residues" evidence="1">
    <location>
        <begin position="1"/>
        <end position="10"/>
    </location>
</feature>
<dbReference type="Proteomes" id="UP000813461">
    <property type="component" value="Unassembled WGS sequence"/>
</dbReference>
<feature type="region of interest" description="Disordered" evidence="1">
    <location>
        <begin position="370"/>
        <end position="389"/>
    </location>
</feature>
<feature type="region of interest" description="Disordered" evidence="1">
    <location>
        <begin position="473"/>
        <end position="526"/>
    </location>
</feature>
<dbReference type="EMBL" id="JAGMVJ010000002">
    <property type="protein sequence ID" value="KAH7093463.1"/>
    <property type="molecule type" value="Genomic_DNA"/>
</dbReference>
<keyword evidence="3" id="KW-1185">Reference proteome</keyword>
<feature type="compositionally biased region" description="Low complexity" evidence="1">
    <location>
        <begin position="139"/>
        <end position="155"/>
    </location>
</feature>
<feature type="compositionally biased region" description="Acidic residues" evidence="1">
    <location>
        <begin position="997"/>
        <end position="1007"/>
    </location>
</feature>
<feature type="compositionally biased region" description="Acidic residues" evidence="1">
    <location>
        <begin position="967"/>
        <end position="978"/>
    </location>
</feature>
<feature type="compositionally biased region" description="Low complexity" evidence="1">
    <location>
        <begin position="861"/>
        <end position="876"/>
    </location>
</feature>
<feature type="compositionally biased region" description="Acidic residues" evidence="1">
    <location>
        <begin position="1016"/>
        <end position="1027"/>
    </location>
</feature>
<feature type="compositionally biased region" description="Basic and acidic residues" evidence="1">
    <location>
        <begin position="925"/>
        <end position="947"/>
    </location>
</feature>
<dbReference type="OrthoDB" id="3790379at2759"/>
<dbReference type="AlphaFoldDB" id="A0A8K0RII0"/>
<feature type="compositionally biased region" description="Polar residues" evidence="1">
    <location>
        <begin position="400"/>
        <end position="410"/>
    </location>
</feature>
<gene>
    <name evidence="2" type="ORF">FB567DRAFT_609960</name>
</gene>
<feature type="region of interest" description="Disordered" evidence="1">
    <location>
        <begin position="1"/>
        <end position="158"/>
    </location>
</feature>
<feature type="compositionally biased region" description="Polar residues" evidence="1">
    <location>
        <begin position="42"/>
        <end position="62"/>
    </location>
</feature>
<organism evidence="2 3">
    <name type="scientific">Paraphoma chrysanthemicola</name>
    <dbReference type="NCBI Taxonomy" id="798071"/>
    <lineage>
        <taxon>Eukaryota</taxon>
        <taxon>Fungi</taxon>
        <taxon>Dikarya</taxon>
        <taxon>Ascomycota</taxon>
        <taxon>Pezizomycotina</taxon>
        <taxon>Dothideomycetes</taxon>
        <taxon>Pleosporomycetidae</taxon>
        <taxon>Pleosporales</taxon>
        <taxon>Pleosporineae</taxon>
        <taxon>Phaeosphaeriaceae</taxon>
        <taxon>Paraphoma</taxon>
    </lineage>
</organism>
<evidence type="ECO:0000313" key="3">
    <source>
        <dbReference type="Proteomes" id="UP000813461"/>
    </source>
</evidence>
<feature type="compositionally biased region" description="Basic and acidic residues" evidence="1">
    <location>
        <begin position="16"/>
        <end position="27"/>
    </location>
</feature>
<feature type="compositionally biased region" description="Basic and acidic residues" evidence="1">
    <location>
        <begin position="979"/>
        <end position="996"/>
    </location>
</feature>
<feature type="compositionally biased region" description="Basic and acidic residues" evidence="1">
    <location>
        <begin position="189"/>
        <end position="202"/>
    </location>
</feature>
<feature type="region of interest" description="Disordered" evidence="1">
    <location>
        <begin position="171"/>
        <end position="293"/>
    </location>
</feature>
<feature type="region of interest" description="Disordered" evidence="1">
    <location>
        <begin position="678"/>
        <end position="1041"/>
    </location>
</feature>
<proteinExistence type="predicted"/>
<feature type="compositionally biased region" description="Low complexity" evidence="1">
    <location>
        <begin position="695"/>
        <end position="711"/>
    </location>
</feature>
<feature type="region of interest" description="Disordered" evidence="1">
    <location>
        <begin position="619"/>
        <end position="640"/>
    </location>
</feature>
<feature type="compositionally biased region" description="Basic and acidic residues" evidence="1">
    <location>
        <begin position="678"/>
        <end position="689"/>
    </location>
</feature>
<feature type="region of interest" description="Disordered" evidence="1">
    <location>
        <begin position="396"/>
        <end position="416"/>
    </location>
</feature>
<evidence type="ECO:0000313" key="2">
    <source>
        <dbReference type="EMBL" id="KAH7093463.1"/>
    </source>
</evidence>
<feature type="compositionally biased region" description="Basic and acidic residues" evidence="1">
    <location>
        <begin position="790"/>
        <end position="824"/>
    </location>
</feature>
<accession>A0A8K0RII0</accession>
<protein>
    <submittedName>
        <fullName evidence="2">Uncharacterized protein</fullName>
    </submittedName>
</protein>
<name>A0A8K0RII0_9PLEO</name>
<evidence type="ECO:0000256" key="1">
    <source>
        <dbReference type="SAM" id="MobiDB-lite"/>
    </source>
</evidence>
<reference evidence="2" key="1">
    <citation type="journal article" date="2021" name="Nat. Commun.">
        <title>Genetic determinants of endophytism in the Arabidopsis root mycobiome.</title>
        <authorList>
            <person name="Mesny F."/>
            <person name="Miyauchi S."/>
            <person name="Thiergart T."/>
            <person name="Pickel B."/>
            <person name="Atanasova L."/>
            <person name="Karlsson M."/>
            <person name="Huettel B."/>
            <person name="Barry K.W."/>
            <person name="Haridas S."/>
            <person name="Chen C."/>
            <person name="Bauer D."/>
            <person name="Andreopoulos W."/>
            <person name="Pangilinan J."/>
            <person name="LaButti K."/>
            <person name="Riley R."/>
            <person name="Lipzen A."/>
            <person name="Clum A."/>
            <person name="Drula E."/>
            <person name="Henrissat B."/>
            <person name="Kohler A."/>
            <person name="Grigoriev I.V."/>
            <person name="Martin F.M."/>
            <person name="Hacquard S."/>
        </authorList>
    </citation>
    <scope>NUCLEOTIDE SEQUENCE</scope>
    <source>
        <strain evidence="2">MPI-SDFR-AT-0120</strain>
    </source>
</reference>
<comment type="caution">
    <text evidence="2">The sequence shown here is derived from an EMBL/GenBank/DDBJ whole genome shotgun (WGS) entry which is preliminary data.</text>
</comment>